<evidence type="ECO:0000313" key="2">
    <source>
        <dbReference type="EMBL" id="SIT00142.1"/>
    </source>
</evidence>
<name>A0A1N7NP94_9GAMM</name>
<evidence type="ECO:0000256" key="1">
    <source>
        <dbReference type="SAM" id="MobiDB-lite"/>
    </source>
</evidence>
<gene>
    <name evidence="2" type="ORF">SAMN05421760_110109</name>
</gene>
<protein>
    <submittedName>
        <fullName evidence="2">Uncharacterized protein</fullName>
    </submittedName>
</protein>
<feature type="compositionally biased region" description="Basic and acidic residues" evidence="1">
    <location>
        <begin position="34"/>
        <end position="43"/>
    </location>
</feature>
<organism evidence="2 3">
    <name type="scientific">Neptunomonas antarctica</name>
    <dbReference type="NCBI Taxonomy" id="619304"/>
    <lineage>
        <taxon>Bacteria</taxon>
        <taxon>Pseudomonadati</taxon>
        <taxon>Pseudomonadota</taxon>
        <taxon>Gammaproteobacteria</taxon>
        <taxon>Oceanospirillales</taxon>
        <taxon>Oceanospirillaceae</taxon>
        <taxon>Neptunomonas</taxon>
    </lineage>
</organism>
<dbReference type="RefSeq" id="WP_156298814.1">
    <property type="nucleotide sequence ID" value="NZ_FTOE01000010.1"/>
</dbReference>
<dbReference type="AlphaFoldDB" id="A0A1N7NP94"/>
<keyword evidence="3" id="KW-1185">Reference proteome</keyword>
<reference evidence="3" key="1">
    <citation type="submission" date="2017-01" db="EMBL/GenBank/DDBJ databases">
        <authorList>
            <person name="Varghese N."/>
            <person name="Submissions S."/>
        </authorList>
    </citation>
    <scope>NUCLEOTIDE SEQUENCE [LARGE SCALE GENOMIC DNA]</scope>
    <source>
        <strain evidence="3">DSM 22306</strain>
    </source>
</reference>
<dbReference type="EMBL" id="FTOE01000010">
    <property type="protein sequence ID" value="SIT00142.1"/>
    <property type="molecule type" value="Genomic_DNA"/>
</dbReference>
<accession>A0A1N7NP94</accession>
<feature type="region of interest" description="Disordered" evidence="1">
    <location>
        <begin position="27"/>
        <end position="49"/>
    </location>
</feature>
<evidence type="ECO:0000313" key="3">
    <source>
        <dbReference type="Proteomes" id="UP000185999"/>
    </source>
</evidence>
<sequence length="49" mass="5670">MTIMATIICAAIAVYIGKALLDHNHQQKMQPIRIKNDSPTDRLHTKRRR</sequence>
<proteinExistence type="predicted"/>
<dbReference type="Proteomes" id="UP000185999">
    <property type="component" value="Unassembled WGS sequence"/>
</dbReference>